<proteinExistence type="predicted"/>
<comment type="caution">
    <text evidence="3">The sequence shown here is derived from an EMBL/GenBank/DDBJ whole genome shotgun (WGS) entry which is preliminary data.</text>
</comment>
<feature type="transmembrane region" description="Helical" evidence="1">
    <location>
        <begin position="113"/>
        <end position="133"/>
    </location>
</feature>
<keyword evidence="3" id="KW-0645">Protease</keyword>
<organism evidence="3 4">
    <name type="scientific">Tenebrionibacter intestinalis</name>
    <dbReference type="NCBI Taxonomy" id="2799638"/>
    <lineage>
        <taxon>Bacteria</taxon>
        <taxon>Pseudomonadati</taxon>
        <taxon>Pseudomonadota</taxon>
        <taxon>Gammaproteobacteria</taxon>
        <taxon>Enterobacterales</taxon>
        <taxon>Enterobacteriaceae</taxon>
        <taxon>Tenebrionibacter/Tenebrionicola group</taxon>
        <taxon>Tenebrionibacter</taxon>
    </lineage>
</organism>
<dbReference type="EMBL" id="JAEPBH010000002">
    <property type="protein sequence ID" value="MBK4714035.1"/>
    <property type="molecule type" value="Genomic_DNA"/>
</dbReference>
<feature type="transmembrane region" description="Helical" evidence="1">
    <location>
        <begin position="249"/>
        <end position="269"/>
    </location>
</feature>
<dbReference type="GO" id="GO:0004175">
    <property type="term" value="F:endopeptidase activity"/>
    <property type="evidence" value="ECO:0007669"/>
    <property type="project" value="UniProtKB-ARBA"/>
</dbReference>
<keyword evidence="3" id="KW-0482">Metalloprotease</keyword>
<feature type="transmembrane region" description="Helical" evidence="1">
    <location>
        <begin position="69"/>
        <end position="87"/>
    </location>
</feature>
<keyword evidence="1" id="KW-0472">Membrane</keyword>
<accession>A0A8K0V2N7</accession>
<feature type="transmembrane region" description="Helical" evidence="1">
    <location>
        <begin position="140"/>
        <end position="157"/>
    </location>
</feature>
<dbReference type="InterPro" id="IPR003675">
    <property type="entry name" value="Rce1/LyrA-like_dom"/>
</dbReference>
<dbReference type="Proteomes" id="UP000659047">
    <property type="component" value="Unassembled WGS sequence"/>
</dbReference>
<keyword evidence="1" id="KW-0812">Transmembrane</keyword>
<gene>
    <name evidence="3" type="ORF">JJB97_01550</name>
</gene>
<dbReference type="Pfam" id="PF02517">
    <property type="entry name" value="Rce1-like"/>
    <property type="match status" value="1"/>
</dbReference>
<feature type="domain" description="CAAX prenyl protease 2/Lysostaphin resistance protein A-like" evidence="2">
    <location>
        <begin position="169"/>
        <end position="258"/>
    </location>
</feature>
<keyword evidence="4" id="KW-1185">Reference proteome</keyword>
<feature type="transmembrane region" description="Helical" evidence="1">
    <location>
        <begin position="169"/>
        <end position="188"/>
    </location>
</feature>
<evidence type="ECO:0000256" key="1">
    <source>
        <dbReference type="SAM" id="Phobius"/>
    </source>
</evidence>
<feature type="transmembrane region" description="Helical" evidence="1">
    <location>
        <begin position="200"/>
        <end position="219"/>
    </location>
</feature>
<sequence>MWYFLALALLLLAFRKRFSLLALAVAVGMGVYSGILDVRALAWMAISVALIALHFRLRQHARLRVITEALLVLDALALTLHFAPGFHNLKMLDAVVVSPASVPFTLYYNADKALVPFVLAGCINTLFIAPVAWRAPRRAWFVLAASVPALLCIAVALGGLKFELHLPGWWPQFALANLFFVSLAEEALFRGYLQQRLTQVIHPLAALAASALLFGLMHYSGGPLLMVFAALAGVIYGLAWMWSGRLWVATLFHFGLNVCQLLFFTYPALRAW</sequence>
<dbReference type="GO" id="GO:0008237">
    <property type="term" value="F:metallopeptidase activity"/>
    <property type="evidence" value="ECO:0007669"/>
    <property type="project" value="UniProtKB-KW"/>
</dbReference>
<evidence type="ECO:0000259" key="2">
    <source>
        <dbReference type="Pfam" id="PF02517"/>
    </source>
</evidence>
<keyword evidence="1" id="KW-1133">Transmembrane helix</keyword>
<protein>
    <submittedName>
        <fullName evidence="3">CPBP family intramembrane metalloprotease</fullName>
    </submittedName>
</protein>
<name>A0A8K0V2N7_9ENTR</name>
<reference evidence="3" key="1">
    <citation type="submission" date="2021-01" db="EMBL/GenBank/DDBJ databases">
        <title>Intestinitalea alba gen. nov., sp. nov., a novel genus of the family Enterobacteriaceae, isolated from the gut of the plastic-eating mealworm Tenebrio molitor L.</title>
        <authorList>
            <person name="Yang Y."/>
        </authorList>
    </citation>
    <scope>NUCLEOTIDE SEQUENCE</scope>
    <source>
        <strain evidence="3">BIT-L3</strain>
    </source>
</reference>
<keyword evidence="3" id="KW-0378">Hydrolase</keyword>
<evidence type="ECO:0000313" key="3">
    <source>
        <dbReference type="EMBL" id="MBK4714035.1"/>
    </source>
</evidence>
<dbReference type="RefSeq" id="WP_238712039.1">
    <property type="nucleotide sequence ID" value="NZ_JAEPBH010000002.1"/>
</dbReference>
<evidence type="ECO:0000313" key="4">
    <source>
        <dbReference type="Proteomes" id="UP000659047"/>
    </source>
</evidence>
<dbReference type="AlphaFoldDB" id="A0A8K0V2N7"/>
<dbReference type="GO" id="GO:0080120">
    <property type="term" value="P:CAAX-box protein maturation"/>
    <property type="evidence" value="ECO:0007669"/>
    <property type="project" value="UniProtKB-ARBA"/>
</dbReference>
<feature type="transmembrane region" description="Helical" evidence="1">
    <location>
        <begin position="225"/>
        <end position="242"/>
    </location>
</feature>